<feature type="transmembrane region" description="Helical" evidence="1">
    <location>
        <begin position="93"/>
        <end position="121"/>
    </location>
</feature>
<name>A0A6A8GJ51_9EURY</name>
<keyword evidence="3" id="KW-1185">Reference proteome</keyword>
<dbReference type="AlphaFoldDB" id="A0A6A8GJ51"/>
<protein>
    <submittedName>
        <fullName evidence="2">Uncharacterized protein</fullName>
    </submittedName>
</protein>
<proteinExistence type="predicted"/>
<keyword evidence="1" id="KW-0472">Membrane</keyword>
<dbReference type="EMBL" id="WKJO01000001">
    <property type="protein sequence ID" value="MRX23203.1"/>
    <property type="molecule type" value="Genomic_DNA"/>
</dbReference>
<evidence type="ECO:0000313" key="3">
    <source>
        <dbReference type="Proteomes" id="UP000439022"/>
    </source>
</evidence>
<sequence>MAEKPFQSQLIKAEQELSEVFAEGHLVGFRDDVKEIWEENRENMSWDINSRELALEVDSSIQNSQEKILTVEDGIDKLQIIDGLTGGALGSGLYLILTHFGVASVPAFIPSIAVFLFFTLINHGLLFTKALINLACFSSASPRERDSALLFKRGWNAKVLSSNSSILGIIVVALARRVWRGGYERGLDKIQHWDLKNNILERDTGFFELI</sequence>
<evidence type="ECO:0000313" key="2">
    <source>
        <dbReference type="EMBL" id="MRX23203.1"/>
    </source>
</evidence>
<keyword evidence="1" id="KW-0812">Transmembrane</keyword>
<dbReference type="RefSeq" id="WP_151163616.1">
    <property type="nucleotide sequence ID" value="NZ_WKJO01000001.1"/>
</dbReference>
<keyword evidence="1" id="KW-1133">Transmembrane helix</keyword>
<comment type="caution">
    <text evidence="2">The sequence shown here is derived from an EMBL/GenBank/DDBJ whole genome shotgun (WGS) entry which is preliminary data.</text>
</comment>
<evidence type="ECO:0000256" key="1">
    <source>
        <dbReference type="SAM" id="Phobius"/>
    </source>
</evidence>
<reference evidence="2 3" key="1">
    <citation type="submission" date="2019-11" db="EMBL/GenBank/DDBJ databases">
        <title>Whole genome sequence of Haloferax sp. MBLA0076.</title>
        <authorList>
            <person name="Seo M.-J."/>
            <person name="Cho E.-S."/>
        </authorList>
    </citation>
    <scope>NUCLEOTIDE SEQUENCE [LARGE SCALE GENOMIC DNA]</scope>
    <source>
        <strain evidence="2 3">MBLA0076</strain>
    </source>
</reference>
<gene>
    <name evidence="2" type="ORF">GJR96_14715</name>
</gene>
<accession>A0A6A8GJ51</accession>
<dbReference type="Proteomes" id="UP000439022">
    <property type="component" value="Unassembled WGS sequence"/>
</dbReference>
<organism evidence="2 3">
    <name type="scientific">Haloferax litoreum</name>
    <dbReference type="NCBI Taxonomy" id="2666140"/>
    <lineage>
        <taxon>Archaea</taxon>
        <taxon>Methanobacteriati</taxon>
        <taxon>Methanobacteriota</taxon>
        <taxon>Stenosarchaea group</taxon>
        <taxon>Halobacteria</taxon>
        <taxon>Halobacteriales</taxon>
        <taxon>Haloferacaceae</taxon>
        <taxon>Haloferax</taxon>
    </lineage>
</organism>